<comment type="caution">
    <text evidence="5">The sequence shown here is derived from an EMBL/GenBank/DDBJ whole genome shotgun (WGS) entry which is preliminary data.</text>
</comment>
<dbReference type="PANTHER" id="PTHR38011:SF7">
    <property type="entry name" value="2,5-DIAMINO-6-RIBOSYLAMINO-4(3H)-PYRIMIDINONE 5'-PHOSPHATE REDUCTASE"/>
    <property type="match status" value="1"/>
</dbReference>
<accession>A0ABS1CHN4</accession>
<proteinExistence type="predicted"/>
<evidence type="ECO:0000313" key="5">
    <source>
        <dbReference type="EMBL" id="MBK1631414.1"/>
    </source>
</evidence>
<dbReference type="InterPro" id="IPR050765">
    <property type="entry name" value="Riboflavin_Biosynth_HTPR"/>
</dbReference>
<comment type="pathway">
    <text evidence="1">Cofactor biosynthesis; riboflavin biosynthesis.</text>
</comment>
<protein>
    <recommendedName>
        <fullName evidence="4">Bacterial bifunctional deaminase-reductase C-terminal domain-containing protein</fullName>
    </recommendedName>
</protein>
<organism evidence="5 6">
    <name type="scientific">Thiohalocapsa halophila</name>
    <dbReference type="NCBI Taxonomy" id="69359"/>
    <lineage>
        <taxon>Bacteria</taxon>
        <taxon>Pseudomonadati</taxon>
        <taxon>Pseudomonadota</taxon>
        <taxon>Gammaproteobacteria</taxon>
        <taxon>Chromatiales</taxon>
        <taxon>Chromatiaceae</taxon>
        <taxon>Thiohalocapsa</taxon>
    </lineage>
</organism>
<dbReference type="PANTHER" id="PTHR38011">
    <property type="entry name" value="DIHYDROFOLATE REDUCTASE FAMILY PROTEIN (AFU_ORTHOLOGUE AFUA_8G06820)"/>
    <property type="match status" value="1"/>
</dbReference>
<evidence type="ECO:0000256" key="3">
    <source>
        <dbReference type="ARBA" id="ARBA00023002"/>
    </source>
</evidence>
<keyword evidence="2" id="KW-0521">NADP</keyword>
<evidence type="ECO:0000259" key="4">
    <source>
        <dbReference type="Pfam" id="PF01872"/>
    </source>
</evidence>
<reference evidence="5 6" key="1">
    <citation type="journal article" date="2020" name="Microorganisms">
        <title>Osmotic Adaptation and Compatible Solute Biosynthesis of Phototrophic Bacteria as Revealed from Genome Analyses.</title>
        <authorList>
            <person name="Imhoff J.F."/>
            <person name="Rahn T."/>
            <person name="Kunzel S."/>
            <person name="Keller A."/>
            <person name="Neulinger S.C."/>
        </authorList>
    </citation>
    <scope>NUCLEOTIDE SEQUENCE [LARGE SCALE GENOMIC DNA]</scope>
    <source>
        <strain evidence="5 6">DSM 6210</strain>
    </source>
</reference>
<dbReference type="Gene3D" id="3.40.430.10">
    <property type="entry name" value="Dihydrofolate Reductase, subunit A"/>
    <property type="match status" value="1"/>
</dbReference>
<dbReference type="SUPFAM" id="SSF53597">
    <property type="entry name" value="Dihydrofolate reductase-like"/>
    <property type="match status" value="1"/>
</dbReference>
<dbReference type="EMBL" id="NRRV01000025">
    <property type="protein sequence ID" value="MBK1631414.1"/>
    <property type="molecule type" value="Genomic_DNA"/>
</dbReference>
<dbReference type="InterPro" id="IPR024072">
    <property type="entry name" value="DHFR-like_dom_sf"/>
</dbReference>
<gene>
    <name evidence="5" type="ORF">CKO31_11805</name>
</gene>
<evidence type="ECO:0000256" key="1">
    <source>
        <dbReference type="ARBA" id="ARBA00005104"/>
    </source>
</evidence>
<dbReference type="Proteomes" id="UP000748752">
    <property type="component" value="Unassembled WGS sequence"/>
</dbReference>
<sequence>MGVVTQAEQDAAAESAAAAWLALLAAAGRGTAVAGTAEPAPPEAAGWLCRDADGGWQMRPSLPQAARDLVSLYLPLCTDDADGWVVGHLGQSLDGCIATHGGDSCFVTGPDNILHLHRMRALCHAVIVGAGTVVNDDPRLTTRLVPGPSPVRVVLDPRGRLATEHRLFQDEAAPTLLCTAEHAQPTTPPGAAGLLALPTDDDTGLRLDALVTALAARGLTRLFVEGGGVTVSRFLAAGLLSRLQIAVAPLLIGQGRPGLSLPRTERLADALRLAPRIFRMGADMLYDLDLSPADGGCTDGAEMAAGALADAGGVLMRVL</sequence>
<dbReference type="InterPro" id="IPR002734">
    <property type="entry name" value="RibDG_C"/>
</dbReference>
<evidence type="ECO:0000313" key="6">
    <source>
        <dbReference type="Proteomes" id="UP000748752"/>
    </source>
</evidence>
<keyword evidence="6" id="KW-1185">Reference proteome</keyword>
<dbReference type="Pfam" id="PF01872">
    <property type="entry name" value="RibD_C"/>
    <property type="match status" value="1"/>
</dbReference>
<keyword evidence="3" id="KW-0560">Oxidoreductase</keyword>
<evidence type="ECO:0000256" key="2">
    <source>
        <dbReference type="ARBA" id="ARBA00022857"/>
    </source>
</evidence>
<name>A0ABS1CHN4_9GAMM</name>
<feature type="domain" description="Bacterial bifunctional deaminase-reductase C-terminal" evidence="4">
    <location>
        <begin position="84"/>
        <end position="257"/>
    </location>
</feature>